<dbReference type="PANTHER" id="PTHR42949:SF3">
    <property type="entry name" value="ANAEROBIC GLYCEROL-3-PHOSPHATE DEHYDROGENASE SUBUNIT B"/>
    <property type="match status" value="1"/>
</dbReference>
<reference evidence="3 4" key="1">
    <citation type="submission" date="2019-06" db="EMBL/GenBank/DDBJ databases">
        <title>Sequencing the genomes of 1000 actinobacteria strains.</title>
        <authorList>
            <person name="Klenk H.-P."/>
        </authorList>
    </citation>
    <scope>NUCLEOTIDE SEQUENCE [LARGE SCALE GENOMIC DNA]</scope>
    <source>
        <strain evidence="3 4">DSM 8803</strain>
    </source>
</reference>
<dbReference type="RefSeq" id="WP_141886372.1">
    <property type="nucleotide sequence ID" value="NZ_BAAAUY010000005.1"/>
</dbReference>
<name>A0A542Y4J7_9MICO</name>
<evidence type="ECO:0000256" key="1">
    <source>
        <dbReference type="ARBA" id="ARBA00023002"/>
    </source>
</evidence>
<keyword evidence="4" id="KW-1185">Reference proteome</keyword>
<dbReference type="InterPro" id="IPR041854">
    <property type="entry name" value="BFD-like_2Fe2S-bd_dom_sf"/>
</dbReference>
<protein>
    <submittedName>
        <fullName evidence="3">BFD-like [2Fe-2S] binding protein</fullName>
    </submittedName>
</protein>
<dbReference type="GO" id="GO:0016491">
    <property type="term" value="F:oxidoreductase activity"/>
    <property type="evidence" value="ECO:0007669"/>
    <property type="project" value="UniProtKB-KW"/>
</dbReference>
<sequence>MNHTVCRCEDVTAQDIADAVEAGVCTAQEVKFQTRAGMGFCQGRVCRTAIEELLGQAGIAPEAGGSSMTVRLPVRPTALGDLAESAAREEGAA</sequence>
<comment type="caution">
    <text evidence="3">The sequence shown here is derived from an EMBL/GenBank/DDBJ whole genome shotgun (WGS) entry which is preliminary data.</text>
</comment>
<dbReference type="Gene3D" id="1.10.10.1100">
    <property type="entry name" value="BFD-like [2Fe-2S]-binding domain"/>
    <property type="match status" value="1"/>
</dbReference>
<dbReference type="InterPro" id="IPR051691">
    <property type="entry name" value="Metab_Enz_Cyan_OpOx_G3PDH"/>
</dbReference>
<dbReference type="Proteomes" id="UP000319094">
    <property type="component" value="Unassembled WGS sequence"/>
</dbReference>
<gene>
    <name evidence="3" type="ORF">FB468_1006</name>
</gene>
<dbReference type="InterPro" id="IPR007419">
    <property type="entry name" value="BFD-like_2Fe2S-bd_dom"/>
</dbReference>
<dbReference type="Pfam" id="PF04324">
    <property type="entry name" value="Fer2_BFD"/>
    <property type="match status" value="1"/>
</dbReference>
<evidence type="ECO:0000313" key="3">
    <source>
        <dbReference type="EMBL" id="TQL42994.1"/>
    </source>
</evidence>
<accession>A0A542Y4J7</accession>
<organism evidence="3 4">
    <name type="scientific">Leucobacter komagatae</name>
    <dbReference type="NCBI Taxonomy" id="55969"/>
    <lineage>
        <taxon>Bacteria</taxon>
        <taxon>Bacillati</taxon>
        <taxon>Actinomycetota</taxon>
        <taxon>Actinomycetes</taxon>
        <taxon>Micrococcales</taxon>
        <taxon>Microbacteriaceae</taxon>
        <taxon>Leucobacter</taxon>
    </lineage>
</organism>
<dbReference type="EMBL" id="VFON01000001">
    <property type="protein sequence ID" value="TQL42994.1"/>
    <property type="molecule type" value="Genomic_DNA"/>
</dbReference>
<dbReference type="OrthoDB" id="9801699at2"/>
<feature type="domain" description="BFD-like [2Fe-2S]-binding" evidence="2">
    <location>
        <begin position="4"/>
        <end position="55"/>
    </location>
</feature>
<evidence type="ECO:0000313" key="4">
    <source>
        <dbReference type="Proteomes" id="UP000319094"/>
    </source>
</evidence>
<proteinExistence type="predicted"/>
<keyword evidence="1" id="KW-0560">Oxidoreductase</keyword>
<dbReference type="PANTHER" id="PTHR42949">
    <property type="entry name" value="ANAEROBIC GLYCEROL-3-PHOSPHATE DEHYDROGENASE SUBUNIT B"/>
    <property type="match status" value="1"/>
</dbReference>
<evidence type="ECO:0000259" key="2">
    <source>
        <dbReference type="Pfam" id="PF04324"/>
    </source>
</evidence>
<dbReference type="AlphaFoldDB" id="A0A542Y4J7"/>